<keyword evidence="1" id="KW-0812">Transmembrane</keyword>
<comment type="caution">
    <text evidence="2">The sequence shown here is derived from an EMBL/GenBank/DDBJ whole genome shotgun (WGS) entry which is preliminary data.</text>
</comment>
<accession>A0A2A2H7T8</accession>
<keyword evidence="1" id="KW-1133">Transmembrane helix</keyword>
<dbReference type="EMBL" id="LMVM01000004">
    <property type="protein sequence ID" value="PAV05531.1"/>
    <property type="molecule type" value="Genomic_DNA"/>
</dbReference>
<evidence type="ECO:0000313" key="3">
    <source>
        <dbReference type="Proteomes" id="UP000217784"/>
    </source>
</evidence>
<keyword evidence="3" id="KW-1185">Reference proteome</keyword>
<feature type="transmembrane region" description="Helical" evidence="1">
    <location>
        <begin position="12"/>
        <end position="30"/>
    </location>
</feature>
<organism evidence="2 3">
    <name type="scientific">Methanobacterium bryantii</name>
    <dbReference type="NCBI Taxonomy" id="2161"/>
    <lineage>
        <taxon>Archaea</taxon>
        <taxon>Methanobacteriati</taxon>
        <taxon>Methanobacteriota</taxon>
        <taxon>Methanomada group</taxon>
        <taxon>Methanobacteria</taxon>
        <taxon>Methanobacteriales</taxon>
        <taxon>Methanobacteriaceae</taxon>
        <taxon>Methanobacterium</taxon>
    </lineage>
</organism>
<dbReference type="RefSeq" id="WP_069585180.1">
    <property type="nucleotide sequence ID" value="NZ_LMVM01000004.1"/>
</dbReference>
<evidence type="ECO:0008006" key="4">
    <source>
        <dbReference type="Google" id="ProtNLM"/>
    </source>
</evidence>
<dbReference type="Proteomes" id="UP000217784">
    <property type="component" value="Unassembled WGS sequence"/>
</dbReference>
<sequence>MLLDKNGQASAELIFVTVIFLVIAAGMIQLTGSEMNKADTGSIAQVRMIGESVAETINTVYINGNGYSINLTMPNKTFDYTAYVSGAGNISMEYNNQNITIKLIPVNSTEPVTISPGQSYIVKNVNGTITFTQS</sequence>
<evidence type="ECO:0000313" key="2">
    <source>
        <dbReference type="EMBL" id="PAV05531.1"/>
    </source>
</evidence>
<reference evidence="2 3" key="1">
    <citation type="journal article" date="2017" name="BMC Genomics">
        <title>Genomic analysis of methanogenic archaea reveals a shift towards energy conservation.</title>
        <authorList>
            <person name="Gilmore S.P."/>
            <person name="Henske J.K."/>
            <person name="Sexton J.A."/>
            <person name="Solomon K.V."/>
            <person name="Seppala S."/>
            <person name="Yoo J.I."/>
            <person name="Huyett L.M."/>
            <person name="Pressman A."/>
            <person name="Cogan J.Z."/>
            <person name="Kivenson V."/>
            <person name="Peng X."/>
            <person name="Tan Y."/>
            <person name="Valentine D.L."/>
            <person name="O'Malley M.A."/>
        </authorList>
    </citation>
    <scope>NUCLEOTIDE SEQUENCE [LARGE SCALE GENOMIC DNA]</scope>
    <source>
        <strain evidence="2 3">M.o.H.</strain>
    </source>
</reference>
<name>A0A2A2H7T8_METBR</name>
<keyword evidence="1" id="KW-0472">Membrane</keyword>
<dbReference type="OrthoDB" id="81731at2157"/>
<gene>
    <name evidence="2" type="ORF">ASJ80_09145</name>
</gene>
<proteinExistence type="predicted"/>
<evidence type="ECO:0000256" key="1">
    <source>
        <dbReference type="SAM" id="Phobius"/>
    </source>
</evidence>
<protein>
    <recommendedName>
        <fullName evidence="4">Class III signal peptide-containing protein</fullName>
    </recommendedName>
</protein>
<dbReference type="AlphaFoldDB" id="A0A2A2H7T8"/>